<evidence type="ECO:0000313" key="3">
    <source>
        <dbReference type="Proteomes" id="UP001174936"/>
    </source>
</evidence>
<name>A0AA40CZ52_9PEZI</name>
<accession>A0AA40CZ52</accession>
<organism evidence="2 3">
    <name type="scientific">Cercophora newfieldiana</name>
    <dbReference type="NCBI Taxonomy" id="92897"/>
    <lineage>
        <taxon>Eukaryota</taxon>
        <taxon>Fungi</taxon>
        <taxon>Dikarya</taxon>
        <taxon>Ascomycota</taxon>
        <taxon>Pezizomycotina</taxon>
        <taxon>Sordariomycetes</taxon>
        <taxon>Sordariomycetidae</taxon>
        <taxon>Sordariales</taxon>
        <taxon>Lasiosphaeriaceae</taxon>
        <taxon>Cercophora</taxon>
    </lineage>
</organism>
<dbReference type="AlphaFoldDB" id="A0AA40CZ52"/>
<evidence type="ECO:0000256" key="1">
    <source>
        <dbReference type="SAM" id="MobiDB-lite"/>
    </source>
</evidence>
<protein>
    <submittedName>
        <fullName evidence="2">Uncharacterized protein</fullName>
    </submittedName>
</protein>
<comment type="caution">
    <text evidence="2">The sequence shown here is derived from an EMBL/GenBank/DDBJ whole genome shotgun (WGS) entry which is preliminary data.</text>
</comment>
<gene>
    <name evidence="2" type="ORF">B0T16DRAFT_400634</name>
</gene>
<dbReference type="Proteomes" id="UP001174936">
    <property type="component" value="Unassembled WGS sequence"/>
</dbReference>
<dbReference type="EMBL" id="JAULSV010000001">
    <property type="protein sequence ID" value="KAK0656975.1"/>
    <property type="molecule type" value="Genomic_DNA"/>
</dbReference>
<reference evidence="2" key="1">
    <citation type="submission" date="2023-06" db="EMBL/GenBank/DDBJ databases">
        <title>Genome-scale phylogeny and comparative genomics of the fungal order Sordariales.</title>
        <authorList>
            <consortium name="Lawrence Berkeley National Laboratory"/>
            <person name="Hensen N."/>
            <person name="Bonometti L."/>
            <person name="Westerberg I."/>
            <person name="Brannstrom I.O."/>
            <person name="Guillou S."/>
            <person name="Cros-Aarteil S."/>
            <person name="Calhoun S."/>
            <person name="Haridas S."/>
            <person name="Kuo A."/>
            <person name="Mondo S."/>
            <person name="Pangilinan J."/>
            <person name="Riley R."/>
            <person name="Labutti K."/>
            <person name="Andreopoulos B."/>
            <person name="Lipzen A."/>
            <person name="Chen C."/>
            <person name="Yanf M."/>
            <person name="Daum C."/>
            <person name="Ng V."/>
            <person name="Clum A."/>
            <person name="Steindorff A."/>
            <person name="Ohm R."/>
            <person name="Martin F."/>
            <person name="Silar P."/>
            <person name="Natvig D."/>
            <person name="Lalanne C."/>
            <person name="Gautier V."/>
            <person name="Ament-Velasquez S.L."/>
            <person name="Kruys A."/>
            <person name="Hutchinson M.I."/>
            <person name="Powell A.J."/>
            <person name="Barry K."/>
            <person name="Miller A.N."/>
            <person name="Grigoriev I.V."/>
            <person name="Debuchy R."/>
            <person name="Gladieux P."/>
            <person name="Thoren M.H."/>
            <person name="Johannesson H."/>
        </authorList>
    </citation>
    <scope>NUCLEOTIDE SEQUENCE</scope>
    <source>
        <strain evidence="2">SMH2532-1</strain>
    </source>
</reference>
<sequence>MLDRMDLPLPRTHHPNTPTPARKGPTGRARHRQEYTPLPAGGATRRAHPAPGRRSLRRRC</sequence>
<feature type="region of interest" description="Disordered" evidence="1">
    <location>
        <begin position="1"/>
        <end position="60"/>
    </location>
</feature>
<keyword evidence="3" id="KW-1185">Reference proteome</keyword>
<evidence type="ECO:0000313" key="2">
    <source>
        <dbReference type="EMBL" id="KAK0656975.1"/>
    </source>
</evidence>
<proteinExistence type="predicted"/>